<evidence type="ECO:0000313" key="3">
    <source>
        <dbReference type="Proteomes" id="UP000320176"/>
    </source>
</evidence>
<reference evidence="2 3" key="1">
    <citation type="submission" date="2019-02" db="EMBL/GenBank/DDBJ databases">
        <title>Deep-cultivation of Planctomycetes and their phenomic and genomic characterization uncovers novel biology.</title>
        <authorList>
            <person name="Wiegand S."/>
            <person name="Jogler M."/>
            <person name="Boedeker C."/>
            <person name="Pinto D."/>
            <person name="Vollmers J."/>
            <person name="Rivas-Marin E."/>
            <person name="Kohn T."/>
            <person name="Peeters S.H."/>
            <person name="Heuer A."/>
            <person name="Rast P."/>
            <person name="Oberbeckmann S."/>
            <person name="Bunk B."/>
            <person name="Jeske O."/>
            <person name="Meyerdierks A."/>
            <person name="Storesund J.E."/>
            <person name="Kallscheuer N."/>
            <person name="Luecker S."/>
            <person name="Lage O.M."/>
            <person name="Pohl T."/>
            <person name="Merkel B.J."/>
            <person name="Hornburger P."/>
            <person name="Mueller R.-W."/>
            <person name="Bruemmer F."/>
            <person name="Labrenz M."/>
            <person name="Spormann A.M."/>
            <person name="Op Den Camp H."/>
            <person name="Overmann J."/>
            <person name="Amann R."/>
            <person name="Jetten M.S.M."/>
            <person name="Mascher T."/>
            <person name="Medema M.H."/>
            <person name="Devos D.P."/>
            <person name="Kaster A.-K."/>
            <person name="Ovreas L."/>
            <person name="Rohde M."/>
            <person name="Galperin M.Y."/>
            <person name="Jogler C."/>
        </authorList>
    </citation>
    <scope>NUCLEOTIDE SEQUENCE [LARGE SCALE GENOMIC DNA]</scope>
    <source>
        <strain evidence="2 3">Pla52n</strain>
    </source>
</reference>
<keyword evidence="3" id="KW-1185">Reference proteome</keyword>
<dbReference type="EMBL" id="SJPN01000002">
    <property type="protein sequence ID" value="TWU05923.1"/>
    <property type="molecule type" value="Genomic_DNA"/>
</dbReference>
<proteinExistence type="predicted"/>
<sequence>MIHANLFTIETVHGLKETFALAPNGKVISPYSKPVHTPHVSSNGGKDSSKPSVPSKKGEKDDISR</sequence>
<dbReference type="AlphaFoldDB" id="A0A5C6B177"/>
<evidence type="ECO:0000256" key="1">
    <source>
        <dbReference type="SAM" id="MobiDB-lite"/>
    </source>
</evidence>
<dbReference type="Proteomes" id="UP000320176">
    <property type="component" value="Unassembled WGS sequence"/>
</dbReference>
<comment type="caution">
    <text evidence="2">The sequence shown here is derived from an EMBL/GenBank/DDBJ whole genome shotgun (WGS) entry which is preliminary data.</text>
</comment>
<name>A0A5C6B177_9BACT</name>
<organism evidence="2 3">
    <name type="scientific">Stieleria varia</name>
    <dbReference type="NCBI Taxonomy" id="2528005"/>
    <lineage>
        <taxon>Bacteria</taxon>
        <taxon>Pseudomonadati</taxon>
        <taxon>Planctomycetota</taxon>
        <taxon>Planctomycetia</taxon>
        <taxon>Pirellulales</taxon>
        <taxon>Pirellulaceae</taxon>
        <taxon>Stieleria</taxon>
    </lineage>
</organism>
<protein>
    <submittedName>
        <fullName evidence="2">Uncharacterized protein</fullName>
    </submittedName>
</protein>
<evidence type="ECO:0000313" key="2">
    <source>
        <dbReference type="EMBL" id="TWU05923.1"/>
    </source>
</evidence>
<accession>A0A5C6B177</accession>
<gene>
    <name evidence="2" type="ORF">Pla52n_16390</name>
</gene>
<feature type="compositionally biased region" description="Low complexity" evidence="1">
    <location>
        <begin position="44"/>
        <end position="55"/>
    </location>
</feature>
<feature type="region of interest" description="Disordered" evidence="1">
    <location>
        <begin position="26"/>
        <end position="65"/>
    </location>
</feature>
<feature type="compositionally biased region" description="Basic and acidic residues" evidence="1">
    <location>
        <begin position="56"/>
        <end position="65"/>
    </location>
</feature>